<dbReference type="CDD" id="cd04182">
    <property type="entry name" value="GT_2_like_f"/>
    <property type="match status" value="1"/>
</dbReference>
<name>A0ABN2VZG9_9ACTN</name>
<dbReference type="Gene3D" id="3.90.550.10">
    <property type="entry name" value="Spore Coat Polysaccharide Biosynthesis Protein SpsA, Chain A"/>
    <property type="match status" value="1"/>
</dbReference>
<dbReference type="PANTHER" id="PTHR43777">
    <property type="entry name" value="MOLYBDENUM COFACTOR CYTIDYLYLTRANSFERASE"/>
    <property type="match status" value="1"/>
</dbReference>
<comment type="caution">
    <text evidence="2">The sequence shown here is derived from an EMBL/GenBank/DDBJ whole genome shotgun (WGS) entry which is preliminary data.</text>
</comment>
<accession>A0ABN2VZG9</accession>
<protein>
    <submittedName>
        <fullName evidence="2">Nucleotidyltransferase family protein</fullName>
    </submittedName>
</protein>
<evidence type="ECO:0000259" key="1">
    <source>
        <dbReference type="Pfam" id="PF12804"/>
    </source>
</evidence>
<dbReference type="Pfam" id="PF12804">
    <property type="entry name" value="NTP_transf_3"/>
    <property type="match status" value="1"/>
</dbReference>
<evidence type="ECO:0000313" key="2">
    <source>
        <dbReference type="EMBL" id="GAA2078700.1"/>
    </source>
</evidence>
<evidence type="ECO:0000313" key="3">
    <source>
        <dbReference type="Proteomes" id="UP001501480"/>
    </source>
</evidence>
<organism evidence="2 3">
    <name type="scientific">Aeromicrobium halocynthiae</name>
    <dbReference type="NCBI Taxonomy" id="560557"/>
    <lineage>
        <taxon>Bacteria</taxon>
        <taxon>Bacillati</taxon>
        <taxon>Actinomycetota</taxon>
        <taxon>Actinomycetes</taxon>
        <taxon>Propionibacteriales</taxon>
        <taxon>Nocardioidaceae</taxon>
        <taxon>Aeromicrobium</taxon>
    </lineage>
</organism>
<reference evidence="2 3" key="1">
    <citation type="journal article" date="2019" name="Int. J. Syst. Evol. Microbiol.">
        <title>The Global Catalogue of Microorganisms (GCM) 10K type strain sequencing project: providing services to taxonomists for standard genome sequencing and annotation.</title>
        <authorList>
            <consortium name="The Broad Institute Genomics Platform"/>
            <consortium name="The Broad Institute Genome Sequencing Center for Infectious Disease"/>
            <person name="Wu L."/>
            <person name="Ma J."/>
        </authorList>
    </citation>
    <scope>NUCLEOTIDE SEQUENCE [LARGE SCALE GENOMIC DNA]</scope>
    <source>
        <strain evidence="2 3">JCM 15749</strain>
    </source>
</reference>
<dbReference type="InterPro" id="IPR029044">
    <property type="entry name" value="Nucleotide-diphossugar_trans"/>
</dbReference>
<dbReference type="InterPro" id="IPR025877">
    <property type="entry name" value="MobA-like_NTP_Trfase"/>
</dbReference>
<dbReference type="SUPFAM" id="SSF53448">
    <property type="entry name" value="Nucleotide-diphospho-sugar transferases"/>
    <property type="match status" value="1"/>
</dbReference>
<feature type="domain" description="MobA-like NTP transferase" evidence="1">
    <location>
        <begin position="9"/>
        <end position="168"/>
    </location>
</feature>
<dbReference type="PANTHER" id="PTHR43777:SF1">
    <property type="entry name" value="MOLYBDENUM COFACTOR CYTIDYLYLTRANSFERASE"/>
    <property type="match status" value="1"/>
</dbReference>
<proteinExistence type="predicted"/>
<dbReference type="Proteomes" id="UP001501480">
    <property type="component" value="Unassembled WGS sequence"/>
</dbReference>
<sequence>MSEPADVAGLVLAAGEGRRMGRPKALVTTDGTPWLARAVDVLRDAGCAPVVVVLGAASEQARALVPDDVAVVVAPDFASGASASLRAGLAALGGSTAWGALVHLVDLPDVGPDVARRVLGAATGPSALARAVHDGTPGHPVLIGRDHWAPVAATVRGDAGAGAYLAAHGALEVECGDLATGIDVDRPPRNSL</sequence>
<gene>
    <name evidence="2" type="ORF">GCM10009821_18260</name>
</gene>
<dbReference type="RefSeq" id="WP_344327237.1">
    <property type="nucleotide sequence ID" value="NZ_BAAAPY010000005.1"/>
</dbReference>
<dbReference type="EMBL" id="BAAAPY010000005">
    <property type="protein sequence ID" value="GAA2078700.1"/>
    <property type="molecule type" value="Genomic_DNA"/>
</dbReference>
<keyword evidence="3" id="KW-1185">Reference proteome</keyword>